<feature type="non-terminal residue" evidence="6">
    <location>
        <position position="312"/>
    </location>
</feature>
<name>A0A9W9PVL1_9EURO</name>
<dbReference type="Proteomes" id="UP001147746">
    <property type="component" value="Unassembled WGS sequence"/>
</dbReference>
<protein>
    <submittedName>
        <fullName evidence="6">LolC-2</fullName>
    </submittedName>
</protein>
<reference evidence="6" key="1">
    <citation type="submission" date="2022-12" db="EMBL/GenBank/DDBJ databases">
        <authorList>
            <person name="Petersen C."/>
        </authorList>
    </citation>
    <scope>NUCLEOTIDE SEQUENCE</scope>
    <source>
        <strain evidence="6">IBT 21472</strain>
    </source>
</reference>
<dbReference type="EMBL" id="JAPZBO010000007">
    <property type="protein sequence ID" value="KAJ5311523.1"/>
    <property type="molecule type" value="Genomic_DNA"/>
</dbReference>
<dbReference type="InterPro" id="IPR015424">
    <property type="entry name" value="PyrdxlP-dep_Trfase"/>
</dbReference>
<comment type="similarity">
    <text evidence="2 5">Belongs to the trans-sulfuration enzymes family.</text>
</comment>
<dbReference type="GO" id="GO:0030170">
    <property type="term" value="F:pyridoxal phosphate binding"/>
    <property type="evidence" value="ECO:0007669"/>
    <property type="project" value="InterPro"/>
</dbReference>
<evidence type="ECO:0000313" key="6">
    <source>
        <dbReference type="EMBL" id="KAJ5311523.1"/>
    </source>
</evidence>
<evidence type="ECO:0000256" key="2">
    <source>
        <dbReference type="ARBA" id="ARBA00009077"/>
    </source>
</evidence>
<gene>
    <name evidence="6" type="ORF">N7476_007383</name>
</gene>
<dbReference type="Gene3D" id="3.90.1150.10">
    <property type="entry name" value="Aspartate Aminotransferase, domain 1"/>
    <property type="match status" value="1"/>
</dbReference>
<keyword evidence="7" id="KW-1185">Reference proteome</keyword>
<dbReference type="Pfam" id="PF01053">
    <property type="entry name" value="Cys_Met_Meta_PP"/>
    <property type="match status" value="2"/>
</dbReference>
<proteinExistence type="inferred from homology"/>
<evidence type="ECO:0000256" key="3">
    <source>
        <dbReference type="ARBA" id="ARBA00022679"/>
    </source>
</evidence>
<dbReference type="GO" id="GO:0071269">
    <property type="term" value="P:L-homocysteine biosynthetic process"/>
    <property type="evidence" value="ECO:0007669"/>
    <property type="project" value="TreeGrafter"/>
</dbReference>
<dbReference type="InterPro" id="IPR000277">
    <property type="entry name" value="Cys/Met-Metab_PyrdxlP-dep_enz"/>
</dbReference>
<dbReference type="AlphaFoldDB" id="A0A9W9PVL1"/>
<dbReference type="InterPro" id="IPR015422">
    <property type="entry name" value="PyrdxlP-dep_Trfase_small"/>
</dbReference>
<dbReference type="GO" id="GO:0003961">
    <property type="term" value="F:O-acetylhomoserine aminocarboxypropyltransferase activity"/>
    <property type="evidence" value="ECO:0007669"/>
    <property type="project" value="TreeGrafter"/>
</dbReference>
<dbReference type="PANTHER" id="PTHR43797:SF2">
    <property type="entry name" value="HOMOCYSTEINE_CYSTEINE SYNTHASE"/>
    <property type="match status" value="1"/>
</dbReference>
<dbReference type="GO" id="GO:0006535">
    <property type="term" value="P:cysteine biosynthetic process from serine"/>
    <property type="evidence" value="ECO:0007669"/>
    <property type="project" value="TreeGrafter"/>
</dbReference>
<dbReference type="InterPro" id="IPR006235">
    <property type="entry name" value="OAc-hSer/O-AcSer_sulfhydrylase"/>
</dbReference>
<dbReference type="InterPro" id="IPR054542">
    <property type="entry name" value="Cys_met_metab_PP"/>
</dbReference>
<accession>A0A9W9PVL1</accession>
<dbReference type="PANTHER" id="PTHR43797">
    <property type="entry name" value="HOMOCYSTEINE/CYSTEINE SYNTHASE"/>
    <property type="match status" value="1"/>
</dbReference>
<keyword evidence="4 5" id="KW-0663">Pyridoxal phosphate</keyword>
<dbReference type="Gene3D" id="3.40.640.10">
    <property type="entry name" value="Type I PLP-dependent aspartate aminotransferase-like (Major domain)"/>
    <property type="match status" value="1"/>
</dbReference>
<dbReference type="GO" id="GO:0019346">
    <property type="term" value="P:transsulfuration"/>
    <property type="evidence" value="ECO:0007669"/>
    <property type="project" value="InterPro"/>
</dbReference>
<dbReference type="GO" id="GO:0004124">
    <property type="term" value="F:cysteine synthase activity"/>
    <property type="evidence" value="ECO:0007669"/>
    <property type="project" value="TreeGrafter"/>
</dbReference>
<evidence type="ECO:0000313" key="7">
    <source>
        <dbReference type="Proteomes" id="UP001147746"/>
    </source>
</evidence>
<sequence length="312" mass="33704">PTVSVFQNLMAALEGGVAACAVVSGTAAVSMTLMALAGVGDNIVAVSTVHGGTYHQFKVLAPQLGIGCRFVPSNDPEDFRALIDEKTKFIFVESISNPKYTVPHFEALAEIAHTHGIPLICDNTFGCAGYFCRPIDHGVDIVLHSATKWIGGHGTTLGGVIVDGGTFGWGTHANKFPQFHRDGGQEGSGELKENALIDMLFVCSLGDSKTLIVYPWTTTHQQLTDAERFEAGVTEDHMRLSSGIEHIEDIKDDFHRAFANMDGYQVSTAIVQAQLLHQQQQKRIIEALFGSSEPLPLSTPRISHAENSSFNL</sequence>
<dbReference type="GO" id="GO:0005737">
    <property type="term" value="C:cytoplasm"/>
    <property type="evidence" value="ECO:0007669"/>
    <property type="project" value="TreeGrafter"/>
</dbReference>
<comment type="cofactor">
    <cofactor evidence="1 5">
        <name>pyridoxal 5'-phosphate</name>
        <dbReference type="ChEBI" id="CHEBI:597326"/>
    </cofactor>
</comment>
<organism evidence="6 7">
    <name type="scientific">Penicillium atrosanguineum</name>
    <dbReference type="NCBI Taxonomy" id="1132637"/>
    <lineage>
        <taxon>Eukaryota</taxon>
        <taxon>Fungi</taxon>
        <taxon>Dikarya</taxon>
        <taxon>Ascomycota</taxon>
        <taxon>Pezizomycotina</taxon>
        <taxon>Eurotiomycetes</taxon>
        <taxon>Eurotiomycetidae</taxon>
        <taxon>Eurotiales</taxon>
        <taxon>Aspergillaceae</taxon>
        <taxon>Penicillium</taxon>
    </lineage>
</organism>
<evidence type="ECO:0000256" key="1">
    <source>
        <dbReference type="ARBA" id="ARBA00001933"/>
    </source>
</evidence>
<dbReference type="SUPFAM" id="SSF53383">
    <property type="entry name" value="PLP-dependent transferases"/>
    <property type="match status" value="1"/>
</dbReference>
<evidence type="ECO:0000256" key="5">
    <source>
        <dbReference type="RuleBase" id="RU362118"/>
    </source>
</evidence>
<evidence type="ECO:0000256" key="4">
    <source>
        <dbReference type="ARBA" id="ARBA00022898"/>
    </source>
</evidence>
<keyword evidence="3" id="KW-0808">Transferase</keyword>
<reference evidence="6" key="2">
    <citation type="journal article" date="2023" name="IMA Fungus">
        <title>Comparative genomic study of the Penicillium genus elucidates a diverse pangenome and 15 lateral gene transfer events.</title>
        <authorList>
            <person name="Petersen C."/>
            <person name="Sorensen T."/>
            <person name="Nielsen M.R."/>
            <person name="Sondergaard T.E."/>
            <person name="Sorensen J.L."/>
            <person name="Fitzpatrick D.A."/>
            <person name="Frisvad J.C."/>
            <person name="Nielsen K.L."/>
        </authorList>
    </citation>
    <scope>NUCLEOTIDE SEQUENCE</scope>
    <source>
        <strain evidence="6">IBT 21472</strain>
    </source>
</reference>
<dbReference type="InterPro" id="IPR015421">
    <property type="entry name" value="PyrdxlP-dep_Trfase_major"/>
</dbReference>
<dbReference type="PROSITE" id="PS00868">
    <property type="entry name" value="CYS_MET_METAB_PP"/>
    <property type="match status" value="1"/>
</dbReference>
<comment type="caution">
    <text evidence="6">The sequence shown here is derived from an EMBL/GenBank/DDBJ whole genome shotgun (WGS) entry which is preliminary data.</text>
</comment>